<evidence type="ECO:0000313" key="2">
    <source>
        <dbReference type="EMBL" id="PSR27416.1"/>
    </source>
</evidence>
<dbReference type="EMBL" id="PXYT01000026">
    <property type="protein sequence ID" value="PSR27416.1"/>
    <property type="molecule type" value="Genomic_DNA"/>
</dbReference>
<proteinExistence type="predicted"/>
<dbReference type="AlphaFoldDB" id="A0A2T2WYY0"/>
<dbReference type="InterPro" id="IPR003010">
    <property type="entry name" value="C-N_Hydrolase"/>
</dbReference>
<protein>
    <recommendedName>
        <fullName evidence="1">CN hydrolase domain-containing protein</fullName>
    </recommendedName>
</protein>
<feature type="domain" description="CN hydrolase" evidence="1">
    <location>
        <begin position="4"/>
        <end position="339"/>
    </location>
</feature>
<organism evidence="2 3">
    <name type="scientific">Sulfobacillus benefaciens</name>
    <dbReference type="NCBI Taxonomy" id="453960"/>
    <lineage>
        <taxon>Bacteria</taxon>
        <taxon>Bacillati</taxon>
        <taxon>Bacillota</taxon>
        <taxon>Clostridia</taxon>
        <taxon>Eubacteriales</taxon>
        <taxon>Clostridiales Family XVII. Incertae Sedis</taxon>
        <taxon>Sulfobacillus</taxon>
    </lineage>
</organism>
<dbReference type="Pfam" id="PF00795">
    <property type="entry name" value="CN_hydrolase"/>
    <property type="match status" value="1"/>
</dbReference>
<accession>A0A2T2WYY0</accession>
<dbReference type="InterPro" id="IPR036526">
    <property type="entry name" value="C-N_Hydrolase_sf"/>
</dbReference>
<name>A0A2T2WYY0_9FIRM</name>
<gene>
    <name evidence="2" type="ORF">C7B43_11780</name>
</gene>
<evidence type="ECO:0000259" key="1">
    <source>
        <dbReference type="PROSITE" id="PS50263"/>
    </source>
</evidence>
<reference evidence="2 3" key="1">
    <citation type="journal article" date="2014" name="BMC Genomics">
        <title>Comparison of environmental and isolate Sulfobacillus genomes reveals diverse carbon, sulfur, nitrogen, and hydrogen metabolisms.</title>
        <authorList>
            <person name="Justice N.B."/>
            <person name="Norman A."/>
            <person name="Brown C.T."/>
            <person name="Singh A."/>
            <person name="Thomas B.C."/>
            <person name="Banfield J.F."/>
        </authorList>
    </citation>
    <scope>NUCLEOTIDE SEQUENCE [LARGE SCALE GENOMIC DNA]</scope>
    <source>
        <strain evidence="2">AMDSBA1</strain>
    </source>
</reference>
<dbReference type="Gene3D" id="3.60.110.10">
    <property type="entry name" value="Carbon-nitrogen hydrolase"/>
    <property type="match status" value="1"/>
</dbReference>
<dbReference type="SUPFAM" id="SSF56317">
    <property type="entry name" value="Carbon-nitrogen hydrolase"/>
    <property type="match status" value="1"/>
</dbReference>
<comment type="caution">
    <text evidence="2">The sequence shown here is derived from an EMBL/GenBank/DDBJ whole genome shotgun (WGS) entry which is preliminary data.</text>
</comment>
<dbReference type="PROSITE" id="PS50263">
    <property type="entry name" value="CN_HYDROLASE"/>
    <property type="match status" value="1"/>
</dbReference>
<sequence>MSTIDLFAIQPYMTLADYATTSQFYHKMDIIMQRIASRRDPHIPALAVFPEDLATFLVLSDNLNLISGAATMDEAFSRIGRKLWPSLLEQMLSHHTLSLRQAFFLLTAPKVWRVWHSTMSRLARQYEVYLVAGSALLPENARGYQSETFTSHSNRIFNFSMTINPSGDVIHTTRKVNLVPTQEDTLDLSSGSLSNALQSFTIDNVLCATAICYDGFRIPHTSREPRFTPLLPLMDQQGVRIVAQPSANPWWWNEPWPFNPRLTRREQWTKEGAFSLLTQFTNISVIVNPQLLFHALDIHFDGPSAIYGRIGSQAAVLAQSSFIDPLPSSEDIVWFRWSE</sequence>
<dbReference type="Proteomes" id="UP000242699">
    <property type="component" value="Unassembled WGS sequence"/>
</dbReference>
<evidence type="ECO:0000313" key="3">
    <source>
        <dbReference type="Proteomes" id="UP000242699"/>
    </source>
</evidence>